<sequence>MFRPTLFRNQCITFSISQASFHTSPAVFSGHSKWATIKHDKAKNDAARQAVANRLARQISVCVKQHGMEQNPQLSALLDKARASNVPKKIVESAIARGNGQGATSDVPSESTLYEGIGAGGVAFIVEAYTPNKARCVAMVKHAFSKYNGSFSPTLYIFDRKGYVDFEMGDKSFDEIFEAAIELGADDVQELPLNTESTERDSNGLLLPPQSMAEIITPFTEVNQVANLLKEQGFKVKDAGTGYFPKEDMVIEDVTEDHQEVNRKIMAALGEIEDVTEVHTSYKEQI</sequence>
<feature type="domain" description="TACO1/YebC-like second and third" evidence="3">
    <location>
        <begin position="110"/>
        <end position="281"/>
    </location>
</feature>
<keyword evidence="6" id="KW-1185">Reference proteome</keyword>
<organism evidence="5 6">
    <name type="scientific">Babjeviella inositovora NRRL Y-12698</name>
    <dbReference type="NCBI Taxonomy" id="984486"/>
    <lineage>
        <taxon>Eukaryota</taxon>
        <taxon>Fungi</taxon>
        <taxon>Dikarya</taxon>
        <taxon>Ascomycota</taxon>
        <taxon>Saccharomycotina</taxon>
        <taxon>Pichiomycetes</taxon>
        <taxon>Serinales incertae sedis</taxon>
        <taxon>Babjeviella</taxon>
    </lineage>
</organism>
<dbReference type="InterPro" id="IPR048300">
    <property type="entry name" value="TACO1_YebC-like_2nd/3rd_dom"/>
</dbReference>
<dbReference type="InterPro" id="IPR002876">
    <property type="entry name" value="Transcrip_reg_TACO1-like"/>
</dbReference>
<dbReference type="InterPro" id="IPR049083">
    <property type="entry name" value="TACO1_YebC_N"/>
</dbReference>
<accession>A0A1E3QIN7</accession>
<dbReference type="HAMAP" id="MF_00693">
    <property type="entry name" value="Transcrip_reg_TACO1"/>
    <property type="match status" value="1"/>
</dbReference>
<dbReference type="Gene3D" id="1.10.10.200">
    <property type="match status" value="1"/>
</dbReference>
<dbReference type="Gene3D" id="3.30.70.980">
    <property type="match status" value="2"/>
</dbReference>
<dbReference type="OrthoDB" id="2017544at2759"/>
<dbReference type="Proteomes" id="UP000094336">
    <property type="component" value="Unassembled WGS sequence"/>
</dbReference>
<dbReference type="PANTHER" id="PTHR12532:SF0">
    <property type="entry name" value="TRANSLATIONAL ACTIVATOR OF CYTOCHROME C OXIDASE 1"/>
    <property type="match status" value="1"/>
</dbReference>
<evidence type="ECO:0000256" key="1">
    <source>
        <dbReference type="ARBA" id="ARBA00004173"/>
    </source>
</evidence>
<evidence type="ECO:0000259" key="4">
    <source>
        <dbReference type="Pfam" id="PF20772"/>
    </source>
</evidence>
<evidence type="ECO:0008006" key="7">
    <source>
        <dbReference type="Google" id="ProtNLM"/>
    </source>
</evidence>
<dbReference type="FunFam" id="1.10.10.200:FF:000002">
    <property type="entry name" value="Probable transcriptional regulatory protein CLM62_37755"/>
    <property type="match status" value="1"/>
</dbReference>
<proteinExistence type="inferred from homology"/>
<evidence type="ECO:0000259" key="3">
    <source>
        <dbReference type="Pfam" id="PF01709"/>
    </source>
</evidence>
<dbReference type="InterPro" id="IPR029072">
    <property type="entry name" value="YebC-like"/>
</dbReference>
<evidence type="ECO:0000313" key="5">
    <source>
        <dbReference type="EMBL" id="ODQ77583.1"/>
    </source>
</evidence>
<protein>
    <recommendedName>
        <fullName evidence="7">Transcriptional regulatory protein</fullName>
    </recommendedName>
</protein>
<dbReference type="STRING" id="984486.A0A1E3QIN7"/>
<feature type="domain" description="TACO1/YebC-like N-terminal" evidence="4">
    <location>
        <begin position="32"/>
        <end position="101"/>
    </location>
</feature>
<dbReference type="InterPro" id="IPR017856">
    <property type="entry name" value="Integrase-like_N"/>
</dbReference>
<gene>
    <name evidence="5" type="ORF">BABINDRAFT_41271</name>
</gene>
<evidence type="ECO:0000256" key="2">
    <source>
        <dbReference type="ARBA" id="ARBA00008724"/>
    </source>
</evidence>
<comment type="similarity">
    <text evidence="2">Belongs to the TACO1 family.</text>
</comment>
<dbReference type="EMBL" id="KV454439">
    <property type="protein sequence ID" value="ODQ77583.1"/>
    <property type="molecule type" value="Genomic_DNA"/>
</dbReference>
<dbReference type="SUPFAM" id="SSF75625">
    <property type="entry name" value="YebC-like"/>
    <property type="match status" value="1"/>
</dbReference>
<dbReference type="Pfam" id="PF20772">
    <property type="entry name" value="TACO1_YebC_N"/>
    <property type="match status" value="1"/>
</dbReference>
<dbReference type="GO" id="GO:0032543">
    <property type="term" value="P:mitochondrial translation"/>
    <property type="evidence" value="ECO:0007669"/>
    <property type="project" value="EnsemblFungi"/>
</dbReference>
<reference evidence="6" key="1">
    <citation type="submission" date="2016-05" db="EMBL/GenBank/DDBJ databases">
        <title>Comparative genomics of biotechnologically important yeasts.</title>
        <authorList>
            <consortium name="DOE Joint Genome Institute"/>
            <person name="Riley R."/>
            <person name="Haridas S."/>
            <person name="Wolfe K.H."/>
            <person name="Lopes M.R."/>
            <person name="Hittinger C.T."/>
            <person name="Goker M."/>
            <person name="Salamov A."/>
            <person name="Wisecaver J."/>
            <person name="Long T.M."/>
            <person name="Aerts A.L."/>
            <person name="Barry K."/>
            <person name="Choi C."/>
            <person name="Clum A."/>
            <person name="Coughlan A.Y."/>
            <person name="Deshpande S."/>
            <person name="Douglass A.P."/>
            <person name="Hanson S.J."/>
            <person name="Klenk H.-P."/>
            <person name="Labutti K."/>
            <person name="Lapidus A."/>
            <person name="Lindquist E."/>
            <person name="Lipzen A."/>
            <person name="Meier-Kolthoff J.P."/>
            <person name="Ohm R.A."/>
            <person name="Otillar R.P."/>
            <person name="Pangilinan J."/>
            <person name="Peng Y."/>
            <person name="Rokas A."/>
            <person name="Rosa C.A."/>
            <person name="Scheuner C."/>
            <person name="Sibirny A.A."/>
            <person name="Slot J.C."/>
            <person name="Stielow J.B."/>
            <person name="Sun H."/>
            <person name="Kurtzman C.P."/>
            <person name="Blackwell M."/>
            <person name="Grigoriev I.V."/>
            <person name="Jeffries T.W."/>
        </authorList>
    </citation>
    <scope>NUCLEOTIDE SEQUENCE [LARGE SCALE GENOMIC DNA]</scope>
    <source>
        <strain evidence="6">NRRL Y-12698</strain>
    </source>
</reference>
<dbReference type="GeneID" id="30149870"/>
<comment type="subcellular location">
    <subcellularLocation>
        <location evidence="1">Mitochondrion</location>
    </subcellularLocation>
</comment>
<dbReference type="AlphaFoldDB" id="A0A1E3QIN7"/>
<dbReference type="InterPro" id="IPR026564">
    <property type="entry name" value="Transcrip_reg_TACO1-like_dom3"/>
</dbReference>
<name>A0A1E3QIN7_9ASCO</name>
<evidence type="ECO:0000313" key="6">
    <source>
        <dbReference type="Proteomes" id="UP000094336"/>
    </source>
</evidence>
<dbReference type="GO" id="GO:0099617">
    <property type="term" value="C:matrix side of mitochondrial inner membrane"/>
    <property type="evidence" value="ECO:0007669"/>
    <property type="project" value="EnsemblFungi"/>
</dbReference>
<dbReference type="Pfam" id="PF01709">
    <property type="entry name" value="Transcrip_reg"/>
    <property type="match status" value="1"/>
</dbReference>
<dbReference type="RefSeq" id="XP_018982911.1">
    <property type="nucleotide sequence ID" value="XM_019132017.1"/>
</dbReference>
<dbReference type="PANTHER" id="PTHR12532">
    <property type="entry name" value="TRANSLATIONAL ACTIVATOR OF CYTOCHROME C OXIDASE 1"/>
    <property type="match status" value="1"/>
</dbReference>